<dbReference type="InParanoid" id="T1FK99"/>
<dbReference type="GeneID" id="20209248"/>
<gene>
    <name evidence="3" type="primary">20209248</name>
    <name evidence="2" type="ORF">HELRODRAFT_183857</name>
</gene>
<dbReference type="AlphaFoldDB" id="T1FK99"/>
<reference evidence="3" key="3">
    <citation type="submission" date="2015-06" db="UniProtKB">
        <authorList>
            <consortium name="EnsemblMetazoa"/>
        </authorList>
    </citation>
    <scope>IDENTIFICATION</scope>
</reference>
<dbReference type="PANTHER" id="PTHR31742:SF1">
    <property type="entry name" value="RPA-INTERACTING PROTEIN"/>
    <property type="match status" value="1"/>
</dbReference>
<dbReference type="RefSeq" id="XP_009012119.1">
    <property type="nucleotide sequence ID" value="XM_009013871.1"/>
</dbReference>
<dbReference type="Proteomes" id="UP000015101">
    <property type="component" value="Unassembled WGS sequence"/>
</dbReference>
<accession>T1FK99</accession>
<dbReference type="KEGG" id="hro:HELRODRAFT_183857"/>
<evidence type="ECO:0000313" key="4">
    <source>
        <dbReference type="Proteomes" id="UP000015101"/>
    </source>
</evidence>
<reference evidence="2 4" key="2">
    <citation type="journal article" date="2013" name="Nature">
        <title>Insights into bilaterian evolution from three spiralian genomes.</title>
        <authorList>
            <person name="Simakov O."/>
            <person name="Marletaz F."/>
            <person name="Cho S.J."/>
            <person name="Edsinger-Gonzales E."/>
            <person name="Havlak P."/>
            <person name="Hellsten U."/>
            <person name="Kuo D.H."/>
            <person name="Larsson T."/>
            <person name="Lv J."/>
            <person name="Arendt D."/>
            <person name="Savage R."/>
            <person name="Osoegawa K."/>
            <person name="de Jong P."/>
            <person name="Grimwood J."/>
            <person name="Chapman J.A."/>
            <person name="Shapiro H."/>
            <person name="Aerts A."/>
            <person name="Otillar R.P."/>
            <person name="Terry A.Y."/>
            <person name="Boore J.L."/>
            <person name="Grigoriev I.V."/>
            <person name="Lindberg D.R."/>
            <person name="Seaver E.C."/>
            <person name="Weisblat D.A."/>
            <person name="Putnam N.H."/>
            <person name="Rokhsar D.S."/>
        </authorList>
    </citation>
    <scope>NUCLEOTIDE SEQUENCE</scope>
</reference>
<dbReference type="InterPro" id="IPR028158">
    <property type="entry name" value="RPA_interact_N_dom"/>
</dbReference>
<dbReference type="EMBL" id="AMQM01009046">
    <property type="status" value="NOT_ANNOTATED_CDS"/>
    <property type="molecule type" value="Genomic_DNA"/>
</dbReference>
<dbReference type="Pfam" id="PF14766">
    <property type="entry name" value="RPA_interact_N"/>
    <property type="match status" value="1"/>
</dbReference>
<dbReference type="GO" id="GO:0006606">
    <property type="term" value="P:protein import into nucleus"/>
    <property type="evidence" value="ECO:0000318"/>
    <property type="project" value="GO_Central"/>
</dbReference>
<reference evidence="4" key="1">
    <citation type="submission" date="2012-12" db="EMBL/GenBank/DDBJ databases">
        <authorList>
            <person name="Hellsten U."/>
            <person name="Grimwood J."/>
            <person name="Chapman J.A."/>
            <person name="Shapiro H."/>
            <person name="Aerts A."/>
            <person name="Otillar R.P."/>
            <person name="Terry A.Y."/>
            <person name="Boore J.L."/>
            <person name="Simakov O."/>
            <person name="Marletaz F."/>
            <person name="Cho S.-J."/>
            <person name="Edsinger-Gonzales E."/>
            <person name="Havlak P."/>
            <person name="Kuo D.-H."/>
            <person name="Larsson T."/>
            <person name="Lv J."/>
            <person name="Arendt D."/>
            <person name="Savage R."/>
            <person name="Osoegawa K."/>
            <person name="de Jong P."/>
            <person name="Lindberg D.R."/>
            <person name="Seaver E.C."/>
            <person name="Weisblat D.A."/>
            <person name="Putnam N.H."/>
            <person name="Grigoriev I.V."/>
            <person name="Rokhsar D.S."/>
        </authorList>
    </citation>
    <scope>NUCLEOTIDE SEQUENCE</scope>
</reference>
<feature type="domain" description="RPA-interacting protein N-terminal" evidence="1">
    <location>
        <begin position="21"/>
        <end position="57"/>
    </location>
</feature>
<protein>
    <recommendedName>
        <fullName evidence="1">RPA-interacting protein N-terminal domain-containing protein</fullName>
    </recommendedName>
</protein>
<dbReference type="PANTHER" id="PTHR31742">
    <property type="entry name" value="RPA-INTERACTING PROTEIN RPAIN"/>
    <property type="match status" value="1"/>
</dbReference>
<organism evidence="3 4">
    <name type="scientific">Helobdella robusta</name>
    <name type="common">Californian leech</name>
    <dbReference type="NCBI Taxonomy" id="6412"/>
    <lineage>
        <taxon>Eukaryota</taxon>
        <taxon>Metazoa</taxon>
        <taxon>Spiralia</taxon>
        <taxon>Lophotrochozoa</taxon>
        <taxon>Annelida</taxon>
        <taxon>Clitellata</taxon>
        <taxon>Hirudinea</taxon>
        <taxon>Rhynchobdellida</taxon>
        <taxon>Glossiphoniidae</taxon>
        <taxon>Helobdella</taxon>
    </lineage>
</organism>
<evidence type="ECO:0000313" key="2">
    <source>
        <dbReference type="EMBL" id="ESO09764.1"/>
    </source>
</evidence>
<dbReference type="OrthoDB" id="435311at2759"/>
<name>T1FK99_HELRO</name>
<dbReference type="EnsemblMetazoa" id="HelroT183857">
    <property type="protein sequence ID" value="HelroP183857"/>
    <property type="gene ID" value="HelroG183857"/>
</dbReference>
<dbReference type="STRING" id="6412.T1FK99"/>
<dbReference type="HOGENOM" id="CLU_086690_0_0_1"/>
<dbReference type="InterPro" id="IPR028156">
    <property type="entry name" value="RIP"/>
</dbReference>
<dbReference type="CTD" id="20209248"/>
<dbReference type="GO" id="GO:0005634">
    <property type="term" value="C:nucleus"/>
    <property type="evidence" value="ECO:0000318"/>
    <property type="project" value="GO_Central"/>
</dbReference>
<sequence>MAEGGFKSFSCKSPSAGELKHQKMYKMSTPPWKDSYRKSCKERLAANRQTFLEKLRNCASRDDVTTSLKNFFISECNKTAGNNLHAHIDENTDDLLKMFEEINGELELEELEILHQYKHYEELCDDEMINYMESNDIITYDSVNDYTNTFTTNNNTNAVLCPQTSLTLDVIEANLQHAMQDHSSSCPDHPMFSALQLQTVKNLQMLCKQMCYKSCNISYSSLLFESF</sequence>
<dbReference type="EMBL" id="KB095913">
    <property type="protein sequence ID" value="ESO09764.1"/>
    <property type="molecule type" value="Genomic_DNA"/>
</dbReference>
<keyword evidence="4" id="KW-1185">Reference proteome</keyword>
<evidence type="ECO:0000313" key="3">
    <source>
        <dbReference type="EnsemblMetazoa" id="HelroP183857"/>
    </source>
</evidence>
<proteinExistence type="predicted"/>
<evidence type="ECO:0000259" key="1">
    <source>
        <dbReference type="Pfam" id="PF14766"/>
    </source>
</evidence>